<protein>
    <submittedName>
        <fullName evidence="1">Unannotated protein</fullName>
    </submittedName>
</protein>
<accession>A0A6J6TZ37</accession>
<gene>
    <name evidence="1" type="ORF">UFOPK2786_01320</name>
    <name evidence="2" type="ORF">UFOPK4061_01232</name>
</gene>
<organism evidence="1">
    <name type="scientific">freshwater metagenome</name>
    <dbReference type="NCBI Taxonomy" id="449393"/>
    <lineage>
        <taxon>unclassified sequences</taxon>
        <taxon>metagenomes</taxon>
        <taxon>ecological metagenomes</taxon>
    </lineage>
</organism>
<sequence length="120" mass="13048">MALSISASLSTYTWQLPTPVSITGTVELSTTLLMSDSPPRGMRTSTRPRAVMRYFTDSWVSPGTIWMASAGSPDATRESRMMPVRASLLDAAEEDPRRSAALPLFRHRPAASTVTFGRAS</sequence>
<evidence type="ECO:0000313" key="1">
    <source>
        <dbReference type="EMBL" id="CAB4751627.1"/>
    </source>
</evidence>
<dbReference type="EMBL" id="CAFBPD010000224">
    <property type="protein sequence ID" value="CAB5018158.1"/>
    <property type="molecule type" value="Genomic_DNA"/>
</dbReference>
<proteinExistence type="predicted"/>
<reference evidence="1" key="1">
    <citation type="submission" date="2020-05" db="EMBL/GenBank/DDBJ databases">
        <authorList>
            <person name="Chiriac C."/>
            <person name="Salcher M."/>
            <person name="Ghai R."/>
            <person name="Kavagutti S V."/>
        </authorList>
    </citation>
    <scope>NUCLEOTIDE SEQUENCE</scope>
</reference>
<dbReference type="EMBL" id="CAEZYW010000221">
    <property type="protein sequence ID" value="CAB4751627.1"/>
    <property type="molecule type" value="Genomic_DNA"/>
</dbReference>
<name>A0A6J6TZ37_9ZZZZ</name>
<evidence type="ECO:0000313" key="2">
    <source>
        <dbReference type="EMBL" id="CAB5018158.1"/>
    </source>
</evidence>
<dbReference type="AlphaFoldDB" id="A0A6J6TZ37"/>